<dbReference type="AlphaFoldDB" id="A0A948T372"/>
<evidence type="ECO:0000256" key="1">
    <source>
        <dbReference type="ARBA" id="ARBA00004651"/>
    </source>
</evidence>
<feature type="transmembrane region" description="Helical" evidence="7">
    <location>
        <begin position="86"/>
        <end position="107"/>
    </location>
</feature>
<feature type="transmembrane region" description="Helical" evidence="7">
    <location>
        <begin position="119"/>
        <end position="139"/>
    </location>
</feature>
<keyword evidence="5 7" id="KW-1133">Transmembrane helix</keyword>
<feature type="transmembrane region" description="Helical" evidence="7">
    <location>
        <begin position="272"/>
        <end position="294"/>
    </location>
</feature>
<comment type="caution">
    <text evidence="9">The sequence shown here is derived from an EMBL/GenBank/DDBJ whole genome shotgun (WGS) entry which is preliminary data.</text>
</comment>
<dbReference type="Proteomes" id="UP000713596">
    <property type="component" value="Unassembled WGS sequence"/>
</dbReference>
<dbReference type="GO" id="GO:0005886">
    <property type="term" value="C:plasma membrane"/>
    <property type="evidence" value="ECO:0007669"/>
    <property type="project" value="UniProtKB-SubCell"/>
</dbReference>
<dbReference type="CDD" id="cd06261">
    <property type="entry name" value="TM_PBP2"/>
    <property type="match status" value="1"/>
</dbReference>
<accession>A0A948T372</accession>
<sequence>MAGRTMTWLCSLRPVLSRRQQDWLAAGILLAPSLVRVAVFYLLPFLEVLRRSFTDSMGRRFVRLANYQTVLKNDAFHIAVANTAKFVGICIPLLLAFSLVLTLLVRAMGEYRGKGFRSLFLLPMVIPVAIMVLLWKVLFAQSGLLNTVLGAVSIGPVDFMDTDAAFWVLIATYLWKNRGYDMILWIAGLDRIPAAQYEAAAVDGANGWQMFWAITWPGLRPTLSLAALLSLIDSFKVFREAYLVAGAYPHRSMYLLQHLFNNCFLNLELGRITAAAVLVVLALLVCGGIGLAVWRFHKRSKP</sequence>
<gene>
    <name evidence="9" type="ORF">H9882_06595</name>
</gene>
<evidence type="ECO:0000313" key="9">
    <source>
        <dbReference type="EMBL" id="MBU3806540.1"/>
    </source>
</evidence>
<evidence type="ECO:0000313" key="10">
    <source>
        <dbReference type="Proteomes" id="UP000713596"/>
    </source>
</evidence>
<evidence type="ECO:0000256" key="2">
    <source>
        <dbReference type="ARBA" id="ARBA00022448"/>
    </source>
</evidence>
<evidence type="ECO:0000256" key="5">
    <source>
        <dbReference type="ARBA" id="ARBA00022989"/>
    </source>
</evidence>
<keyword evidence="2 7" id="KW-0813">Transport</keyword>
<dbReference type="PROSITE" id="PS50928">
    <property type="entry name" value="ABC_TM1"/>
    <property type="match status" value="1"/>
</dbReference>
<dbReference type="GO" id="GO:0055085">
    <property type="term" value="P:transmembrane transport"/>
    <property type="evidence" value="ECO:0007669"/>
    <property type="project" value="InterPro"/>
</dbReference>
<evidence type="ECO:0000256" key="7">
    <source>
        <dbReference type="RuleBase" id="RU363032"/>
    </source>
</evidence>
<dbReference type="Gene3D" id="1.10.3720.10">
    <property type="entry name" value="MetI-like"/>
    <property type="match status" value="1"/>
</dbReference>
<keyword evidence="6 7" id="KW-0472">Membrane</keyword>
<comment type="subcellular location">
    <subcellularLocation>
        <location evidence="1 7">Cell membrane</location>
        <topology evidence="1 7">Multi-pass membrane protein</topology>
    </subcellularLocation>
</comment>
<feature type="transmembrane region" description="Helical" evidence="7">
    <location>
        <begin position="23"/>
        <end position="43"/>
    </location>
</feature>
<comment type="similarity">
    <text evidence="7">Belongs to the binding-protein-dependent transport system permease family.</text>
</comment>
<dbReference type="InterPro" id="IPR035906">
    <property type="entry name" value="MetI-like_sf"/>
</dbReference>
<evidence type="ECO:0000256" key="4">
    <source>
        <dbReference type="ARBA" id="ARBA00022692"/>
    </source>
</evidence>
<keyword evidence="4 7" id="KW-0812">Transmembrane</keyword>
<dbReference type="Pfam" id="PF00528">
    <property type="entry name" value="BPD_transp_1"/>
    <property type="match status" value="1"/>
</dbReference>
<organism evidence="9 10">
    <name type="scientific">Candidatus Allofournierella pullistercoris</name>
    <dbReference type="NCBI Taxonomy" id="2838597"/>
    <lineage>
        <taxon>Bacteria</taxon>
        <taxon>Bacillati</taxon>
        <taxon>Bacillota</taxon>
        <taxon>Clostridia</taxon>
        <taxon>Eubacteriales</taxon>
        <taxon>Oscillospiraceae</taxon>
        <taxon>Allofournierella</taxon>
    </lineage>
</organism>
<dbReference type="InterPro" id="IPR051393">
    <property type="entry name" value="ABC_transporter_permease"/>
</dbReference>
<reference evidence="9" key="2">
    <citation type="submission" date="2021-04" db="EMBL/GenBank/DDBJ databases">
        <authorList>
            <person name="Gilroy R."/>
        </authorList>
    </citation>
    <scope>NUCLEOTIDE SEQUENCE</scope>
    <source>
        <strain evidence="9">B5_2728</strain>
    </source>
</reference>
<evidence type="ECO:0000259" key="8">
    <source>
        <dbReference type="PROSITE" id="PS50928"/>
    </source>
</evidence>
<dbReference type="PANTHER" id="PTHR30193:SF37">
    <property type="entry name" value="INNER MEMBRANE ABC TRANSPORTER PERMEASE PROTEIN YCJO"/>
    <property type="match status" value="1"/>
</dbReference>
<dbReference type="PANTHER" id="PTHR30193">
    <property type="entry name" value="ABC TRANSPORTER PERMEASE PROTEIN"/>
    <property type="match status" value="1"/>
</dbReference>
<feature type="domain" description="ABC transmembrane type-1" evidence="8">
    <location>
        <begin position="80"/>
        <end position="290"/>
    </location>
</feature>
<dbReference type="SUPFAM" id="SSF161098">
    <property type="entry name" value="MetI-like"/>
    <property type="match status" value="1"/>
</dbReference>
<keyword evidence="3" id="KW-1003">Cell membrane</keyword>
<evidence type="ECO:0000256" key="6">
    <source>
        <dbReference type="ARBA" id="ARBA00023136"/>
    </source>
</evidence>
<evidence type="ECO:0000256" key="3">
    <source>
        <dbReference type="ARBA" id="ARBA00022475"/>
    </source>
</evidence>
<name>A0A948T372_9FIRM</name>
<reference evidence="9" key="1">
    <citation type="journal article" date="2021" name="PeerJ">
        <title>Extensive microbial diversity within the chicken gut microbiome revealed by metagenomics and culture.</title>
        <authorList>
            <person name="Gilroy R."/>
            <person name="Ravi A."/>
            <person name="Getino M."/>
            <person name="Pursley I."/>
            <person name="Horton D.L."/>
            <person name="Alikhan N.F."/>
            <person name="Baker D."/>
            <person name="Gharbi K."/>
            <person name="Hall N."/>
            <person name="Watson M."/>
            <person name="Adriaenssens E.M."/>
            <person name="Foster-Nyarko E."/>
            <person name="Jarju S."/>
            <person name="Secka A."/>
            <person name="Antonio M."/>
            <person name="Oren A."/>
            <person name="Chaudhuri R.R."/>
            <person name="La Ragione R."/>
            <person name="Hildebrand F."/>
            <person name="Pallen M.J."/>
        </authorList>
    </citation>
    <scope>NUCLEOTIDE SEQUENCE</scope>
    <source>
        <strain evidence="9">B5_2728</strain>
    </source>
</reference>
<proteinExistence type="inferred from homology"/>
<dbReference type="EMBL" id="JAHLFP010000056">
    <property type="protein sequence ID" value="MBU3806540.1"/>
    <property type="molecule type" value="Genomic_DNA"/>
</dbReference>
<protein>
    <submittedName>
        <fullName evidence="9">Sugar ABC transporter permease</fullName>
    </submittedName>
</protein>
<dbReference type="InterPro" id="IPR000515">
    <property type="entry name" value="MetI-like"/>
</dbReference>